<accession>A0A1R1YEP1</accession>
<dbReference type="InterPro" id="IPR000277">
    <property type="entry name" value="Cys/Met-Metab_PyrdxlP-dep_enz"/>
</dbReference>
<gene>
    <name evidence="4" type="ORF">AYI70_g952</name>
</gene>
<keyword evidence="5" id="KW-1185">Reference proteome</keyword>
<dbReference type="PANTHER" id="PTHR42699:SF1">
    <property type="entry name" value="CYSTATHIONINE GAMMA-SYNTHASE-RELATED"/>
    <property type="match status" value="1"/>
</dbReference>
<protein>
    <submittedName>
        <fullName evidence="4">Putative cystathionine gamma-synthase</fullName>
    </submittedName>
</protein>
<evidence type="ECO:0000313" key="4">
    <source>
        <dbReference type="EMBL" id="OMJ25353.1"/>
    </source>
</evidence>
<dbReference type="Gene3D" id="3.40.640.10">
    <property type="entry name" value="Type I PLP-dependent aspartate aminotransferase-like (Major domain)"/>
    <property type="match status" value="1"/>
</dbReference>
<evidence type="ECO:0000256" key="3">
    <source>
        <dbReference type="RuleBase" id="RU362118"/>
    </source>
</evidence>
<dbReference type="AlphaFoldDB" id="A0A1R1YEP1"/>
<dbReference type="STRING" id="133412.A0A1R1YEP1"/>
<evidence type="ECO:0000256" key="1">
    <source>
        <dbReference type="ARBA" id="ARBA00001933"/>
    </source>
</evidence>
<comment type="caution">
    <text evidence="4">The sequence shown here is derived from an EMBL/GenBank/DDBJ whole genome shotgun (WGS) entry which is preliminary data.</text>
</comment>
<proteinExistence type="inferred from homology"/>
<evidence type="ECO:0000313" key="5">
    <source>
        <dbReference type="Proteomes" id="UP000187283"/>
    </source>
</evidence>
<dbReference type="GO" id="GO:0019346">
    <property type="term" value="P:transsulfuration"/>
    <property type="evidence" value="ECO:0007669"/>
    <property type="project" value="InterPro"/>
</dbReference>
<dbReference type="Proteomes" id="UP000187283">
    <property type="component" value="Unassembled WGS sequence"/>
</dbReference>
<evidence type="ECO:0000256" key="2">
    <source>
        <dbReference type="ARBA" id="ARBA00022898"/>
    </source>
</evidence>
<dbReference type="InterPro" id="IPR015421">
    <property type="entry name" value="PyrdxlP-dep_Trfase_major"/>
</dbReference>
<comment type="similarity">
    <text evidence="3">Belongs to the trans-sulfuration enzymes family.</text>
</comment>
<dbReference type="OrthoDB" id="10047078at2759"/>
<comment type="cofactor">
    <cofactor evidence="1 3">
        <name>pyridoxal 5'-phosphate</name>
        <dbReference type="ChEBI" id="CHEBI:597326"/>
    </cofactor>
</comment>
<keyword evidence="2 3" id="KW-0663">Pyridoxal phosphate</keyword>
<reference evidence="4 5" key="1">
    <citation type="submission" date="2017-01" db="EMBL/GenBank/DDBJ databases">
        <authorList>
            <person name="Mah S.A."/>
            <person name="Swanson W.J."/>
            <person name="Moy G.W."/>
            <person name="Vacquier V.D."/>
        </authorList>
    </citation>
    <scope>NUCLEOTIDE SEQUENCE [LARGE SCALE GENOMIC DNA]</scope>
    <source>
        <strain evidence="4 5">GSMNP</strain>
    </source>
</reference>
<sequence>MPEIPFGNPIPEYSSYGTSVSLPKWQDNINYEEGVPSAIAAMKSGYPRFFIALNIRRAEYCLHLIEVSKQAESGRSRAEQLAVGSSSSSNSRGGGGGGVIAAVVSGSVKTPSYYKRPAALNNRSGASAQVDGAPAANCAAISDELEETESLRFIEERYGRNLNSRLAEESKLILKKRISGIIVESGSELASGRDHAEQFVSRGVSNLSESDVFLTPTGMSSIFHTHRTILDFIKSEKSICFGFPYTDTLKILSSFGPGSHFFGLGEGSDYDELEALLSSGTEQIAALFTETPSNPLLKTPDLQRLRSLADKYKFVLVVDDSIGNFVNLDTLNLADVVVSSLTKLFSGDSNVMGGRY</sequence>
<dbReference type="SUPFAM" id="SSF53383">
    <property type="entry name" value="PLP-dependent transferases"/>
    <property type="match status" value="1"/>
</dbReference>
<dbReference type="GO" id="GO:0030170">
    <property type="term" value="F:pyridoxal phosphate binding"/>
    <property type="evidence" value="ECO:0007669"/>
    <property type="project" value="InterPro"/>
</dbReference>
<dbReference type="InterPro" id="IPR015424">
    <property type="entry name" value="PyrdxlP-dep_Trfase"/>
</dbReference>
<dbReference type="InterPro" id="IPR051750">
    <property type="entry name" value="Trans-sulfuration_enzymes"/>
</dbReference>
<organism evidence="4 5">
    <name type="scientific">Smittium culicis</name>
    <dbReference type="NCBI Taxonomy" id="133412"/>
    <lineage>
        <taxon>Eukaryota</taxon>
        <taxon>Fungi</taxon>
        <taxon>Fungi incertae sedis</taxon>
        <taxon>Zoopagomycota</taxon>
        <taxon>Kickxellomycotina</taxon>
        <taxon>Harpellomycetes</taxon>
        <taxon>Harpellales</taxon>
        <taxon>Legeriomycetaceae</taxon>
        <taxon>Smittium</taxon>
    </lineage>
</organism>
<dbReference type="Pfam" id="PF01053">
    <property type="entry name" value="Cys_Met_Meta_PP"/>
    <property type="match status" value="1"/>
</dbReference>
<dbReference type="EMBL" id="LSSN01000184">
    <property type="protein sequence ID" value="OMJ25353.1"/>
    <property type="molecule type" value="Genomic_DNA"/>
</dbReference>
<dbReference type="GO" id="GO:0003962">
    <property type="term" value="F:cystathionine gamma-synthase activity"/>
    <property type="evidence" value="ECO:0007669"/>
    <property type="project" value="TreeGrafter"/>
</dbReference>
<name>A0A1R1YEP1_9FUNG</name>
<dbReference type="PANTHER" id="PTHR42699">
    <property type="match status" value="1"/>
</dbReference>